<dbReference type="NCBIfam" id="NF001490">
    <property type="entry name" value="PRK00346.1-4"/>
    <property type="match status" value="1"/>
</dbReference>
<dbReference type="FunFam" id="3.40.1210.10:FF:000001">
    <property type="entry name" value="5'/3'-nucleotidase SurE"/>
    <property type="match status" value="1"/>
</dbReference>
<evidence type="ECO:0000313" key="12">
    <source>
        <dbReference type="Proteomes" id="UP000216024"/>
    </source>
</evidence>
<dbReference type="EC" id="3.1.3.5" evidence="9"/>
<evidence type="ECO:0000259" key="10">
    <source>
        <dbReference type="Pfam" id="PF01975"/>
    </source>
</evidence>
<evidence type="ECO:0000256" key="5">
    <source>
        <dbReference type="ARBA" id="ARBA00022490"/>
    </source>
</evidence>
<dbReference type="GO" id="GO:0005737">
    <property type="term" value="C:cytoplasm"/>
    <property type="evidence" value="ECO:0007669"/>
    <property type="project" value="UniProtKB-SubCell"/>
</dbReference>
<comment type="catalytic activity">
    <reaction evidence="1 9">
        <text>a ribonucleoside 5'-phosphate + H2O = a ribonucleoside + phosphate</text>
        <dbReference type="Rhea" id="RHEA:12484"/>
        <dbReference type="ChEBI" id="CHEBI:15377"/>
        <dbReference type="ChEBI" id="CHEBI:18254"/>
        <dbReference type="ChEBI" id="CHEBI:43474"/>
        <dbReference type="ChEBI" id="CHEBI:58043"/>
        <dbReference type="EC" id="3.1.3.5"/>
    </reaction>
</comment>
<dbReference type="InterPro" id="IPR036523">
    <property type="entry name" value="SurE-like_sf"/>
</dbReference>
<dbReference type="HAMAP" id="MF_00060">
    <property type="entry name" value="SurE"/>
    <property type="match status" value="1"/>
</dbReference>
<feature type="domain" description="Survival protein SurE-like phosphatase/nucleotidase" evidence="10">
    <location>
        <begin position="3"/>
        <end position="188"/>
    </location>
</feature>
<comment type="function">
    <text evidence="9">Nucleotidase that shows phosphatase activity on nucleoside 5'-monophosphates.</text>
</comment>
<feature type="binding site" evidence="9">
    <location>
        <position position="8"/>
    </location>
    <ligand>
        <name>a divalent metal cation</name>
        <dbReference type="ChEBI" id="CHEBI:60240"/>
    </ligand>
</feature>
<dbReference type="NCBIfam" id="NF001492">
    <property type="entry name" value="PRK00346.2-2"/>
    <property type="match status" value="1"/>
</dbReference>
<evidence type="ECO:0000313" key="11">
    <source>
        <dbReference type="EMBL" id="PAB61177.1"/>
    </source>
</evidence>
<dbReference type="GO" id="GO:0000166">
    <property type="term" value="F:nucleotide binding"/>
    <property type="evidence" value="ECO:0007669"/>
    <property type="project" value="UniProtKB-KW"/>
</dbReference>
<reference evidence="11 12" key="1">
    <citation type="submission" date="2017-06" db="EMBL/GenBank/DDBJ databases">
        <title>Draft genome sequence of anaerobic fermentative bacterium Anaeromicrobium sediminis DY2726D isolated from West Pacific Ocean sediments.</title>
        <authorList>
            <person name="Zeng X."/>
        </authorList>
    </citation>
    <scope>NUCLEOTIDE SEQUENCE [LARGE SCALE GENOMIC DNA]</scope>
    <source>
        <strain evidence="11 12">DY2726D</strain>
    </source>
</reference>
<feature type="binding site" evidence="9">
    <location>
        <position position="96"/>
    </location>
    <ligand>
        <name>a divalent metal cation</name>
        <dbReference type="ChEBI" id="CHEBI:60240"/>
    </ligand>
</feature>
<dbReference type="EMBL" id="NIBG01000001">
    <property type="protein sequence ID" value="PAB61177.1"/>
    <property type="molecule type" value="Genomic_DNA"/>
</dbReference>
<comment type="similarity">
    <text evidence="4 9">Belongs to the SurE nucleotidase family.</text>
</comment>
<comment type="cofactor">
    <cofactor evidence="9">
        <name>a divalent metal cation</name>
        <dbReference type="ChEBI" id="CHEBI:60240"/>
    </cofactor>
    <text evidence="9">Binds 1 divalent metal cation per subunit.</text>
</comment>
<keyword evidence="5 9" id="KW-0963">Cytoplasm</keyword>
<dbReference type="SUPFAM" id="SSF64167">
    <property type="entry name" value="SurE-like"/>
    <property type="match status" value="1"/>
</dbReference>
<proteinExistence type="inferred from homology"/>
<evidence type="ECO:0000256" key="1">
    <source>
        <dbReference type="ARBA" id="ARBA00000815"/>
    </source>
</evidence>
<feature type="binding site" evidence="9">
    <location>
        <position position="9"/>
    </location>
    <ligand>
        <name>a divalent metal cation</name>
        <dbReference type="ChEBI" id="CHEBI:60240"/>
    </ligand>
</feature>
<keyword evidence="12" id="KW-1185">Reference proteome</keyword>
<dbReference type="RefSeq" id="WP_095130336.1">
    <property type="nucleotide sequence ID" value="NZ_NIBG01000001.1"/>
</dbReference>
<evidence type="ECO:0000256" key="3">
    <source>
        <dbReference type="ARBA" id="ARBA00004496"/>
    </source>
</evidence>
<dbReference type="GO" id="GO:0008254">
    <property type="term" value="F:3'-nucleotidase activity"/>
    <property type="evidence" value="ECO:0007669"/>
    <property type="project" value="TreeGrafter"/>
</dbReference>
<feature type="binding site" evidence="9">
    <location>
        <position position="39"/>
    </location>
    <ligand>
        <name>a divalent metal cation</name>
        <dbReference type="ChEBI" id="CHEBI:60240"/>
    </ligand>
</feature>
<gene>
    <name evidence="9" type="primary">surE</name>
    <name evidence="11" type="ORF">CCE28_01760</name>
</gene>
<comment type="subcellular location">
    <subcellularLocation>
        <location evidence="3 9">Cytoplasm</location>
    </subcellularLocation>
</comment>
<organism evidence="11 12">
    <name type="scientific">Anaeromicrobium sediminis</name>
    <dbReference type="NCBI Taxonomy" id="1478221"/>
    <lineage>
        <taxon>Bacteria</taxon>
        <taxon>Bacillati</taxon>
        <taxon>Bacillota</taxon>
        <taxon>Clostridia</taxon>
        <taxon>Peptostreptococcales</taxon>
        <taxon>Thermotaleaceae</taxon>
        <taxon>Anaeromicrobium</taxon>
    </lineage>
</organism>
<dbReference type="PANTHER" id="PTHR30457:SF12">
    <property type="entry name" value="5'_3'-NUCLEOTIDASE SURE"/>
    <property type="match status" value="1"/>
</dbReference>
<keyword evidence="6 9" id="KW-0479">Metal-binding</keyword>
<dbReference type="NCBIfam" id="TIGR00087">
    <property type="entry name" value="surE"/>
    <property type="match status" value="1"/>
</dbReference>
<sequence length="253" mass="27933">MKILITNDDGIGAEGIYKLACELSKVGDIFIAAPDRQRSATGHGITMHEPLRARKVTFFDTDFEAWSISGTPADCVKLAIESIMDKRPDIVVSGINNGPNLGTDVLYSGTVSAAMEGVLLGSKGIAMSLAGFKNLDYTYAAKFARKLVENLNDKNIPEDTLLNVNIPNCSEDEIKGVEITNLGVRRYKSSYMERVDPRGERYFWLEGELVDIENGTDTDVHAIDNNMVSITPLHFDLTKNSLIKEVEKWNISI</sequence>
<dbReference type="OrthoDB" id="9780815at2"/>
<dbReference type="Proteomes" id="UP000216024">
    <property type="component" value="Unassembled WGS sequence"/>
</dbReference>
<dbReference type="Gene3D" id="3.40.1210.10">
    <property type="entry name" value="Survival protein SurE-like phosphatase/nucleotidase"/>
    <property type="match status" value="1"/>
</dbReference>
<evidence type="ECO:0000256" key="7">
    <source>
        <dbReference type="ARBA" id="ARBA00022741"/>
    </source>
</evidence>
<name>A0A267MP30_9FIRM</name>
<comment type="caution">
    <text evidence="11">The sequence shown here is derived from an EMBL/GenBank/DDBJ whole genome shotgun (WGS) entry which is preliminary data.</text>
</comment>
<evidence type="ECO:0000256" key="9">
    <source>
        <dbReference type="HAMAP-Rule" id="MF_00060"/>
    </source>
</evidence>
<protein>
    <recommendedName>
        <fullName evidence="9">5'-nucleotidase SurE</fullName>
        <ecNumber evidence="9">3.1.3.5</ecNumber>
    </recommendedName>
    <alternativeName>
        <fullName evidence="9">Nucleoside 5'-monophosphate phosphohydrolase</fullName>
    </alternativeName>
</protein>
<dbReference type="InterPro" id="IPR030048">
    <property type="entry name" value="SurE"/>
</dbReference>
<evidence type="ECO:0000256" key="4">
    <source>
        <dbReference type="ARBA" id="ARBA00011062"/>
    </source>
</evidence>
<dbReference type="PANTHER" id="PTHR30457">
    <property type="entry name" value="5'-NUCLEOTIDASE SURE"/>
    <property type="match status" value="1"/>
</dbReference>
<dbReference type="AlphaFoldDB" id="A0A267MP30"/>
<dbReference type="Pfam" id="PF01975">
    <property type="entry name" value="SurE"/>
    <property type="match status" value="1"/>
</dbReference>
<accession>A0A267MP30</accession>
<evidence type="ECO:0000256" key="8">
    <source>
        <dbReference type="ARBA" id="ARBA00022801"/>
    </source>
</evidence>
<keyword evidence="7 9" id="KW-0547">Nucleotide-binding</keyword>
<dbReference type="GO" id="GO:0004309">
    <property type="term" value="F:exopolyphosphatase activity"/>
    <property type="evidence" value="ECO:0007669"/>
    <property type="project" value="TreeGrafter"/>
</dbReference>
<evidence type="ECO:0000256" key="2">
    <source>
        <dbReference type="ARBA" id="ARBA00001946"/>
    </source>
</evidence>
<evidence type="ECO:0000256" key="6">
    <source>
        <dbReference type="ARBA" id="ARBA00022723"/>
    </source>
</evidence>
<comment type="cofactor">
    <cofactor evidence="2">
        <name>Mg(2+)</name>
        <dbReference type="ChEBI" id="CHEBI:18420"/>
    </cofactor>
</comment>
<dbReference type="InterPro" id="IPR002828">
    <property type="entry name" value="SurE-like_Pase/nucleotidase"/>
</dbReference>
<keyword evidence="8 9" id="KW-0378">Hydrolase</keyword>
<dbReference type="GO" id="GO:0008253">
    <property type="term" value="F:5'-nucleotidase activity"/>
    <property type="evidence" value="ECO:0007669"/>
    <property type="project" value="UniProtKB-UniRule"/>
</dbReference>
<dbReference type="GO" id="GO:0046872">
    <property type="term" value="F:metal ion binding"/>
    <property type="evidence" value="ECO:0007669"/>
    <property type="project" value="UniProtKB-UniRule"/>
</dbReference>